<feature type="region of interest" description="Disordered" evidence="3">
    <location>
        <begin position="22"/>
        <end position="54"/>
    </location>
</feature>
<dbReference type="PANTHER" id="PTHR34216">
    <property type="match status" value="1"/>
</dbReference>
<evidence type="ECO:0000256" key="3">
    <source>
        <dbReference type="SAM" id="MobiDB-lite"/>
    </source>
</evidence>
<organism evidence="6 7">
    <name type="scientific">Thermotalea metallivorans</name>
    <dbReference type="NCBI Taxonomy" id="520762"/>
    <lineage>
        <taxon>Bacteria</taxon>
        <taxon>Bacillati</taxon>
        <taxon>Bacillota</taxon>
        <taxon>Clostridia</taxon>
        <taxon>Peptostreptococcales</taxon>
        <taxon>Thermotaleaceae</taxon>
        <taxon>Thermotalea</taxon>
    </lineage>
</organism>
<dbReference type="OrthoDB" id="9778320at2"/>
<evidence type="ECO:0000256" key="4">
    <source>
        <dbReference type="SAM" id="SignalP"/>
    </source>
</evidence>
<dbReference type="SUPFAM" id="SSF88713">
    <property type="entry name" value="Glycoside hydrolase/deacetylase"/>
    <property type="match status" value="1"/>
</dbReference>
<feature type="chain" id="PRO_5039119955" description="NodB homology domain-containing protein" evidence="4">
    <location>
        <begin position="26"/>
        <end position="366"/>
    </location>
</feature>
<dbReference type="InterPro" id="IPR011330">
    <property type="entry name" value="Glyco_hydro/deAcase_b/a-brl"/>
</dbReference>
<evidence type="ECO:0000256" key="1">
    <source>
        <dbReference type="ARBA" id="ARBA00004613"/>
    </source>
</evidence>
<dbReference type="GO" id="GO:0016810">
    <property type="term" value="F:hydrolase activity, acting on carbon-nitrogen (but not peptide) bonds"/>
    <property type="evidence" value="ECO:0007669"/>
    <property type="project" value="InterPro"/>
</dbReference>
<dbReference type="Pfam" id="PF01522">
    <property type="entry name" value="Polysacc_deac_1"/>
    <property type="match status" value="1"/>
</dbReference>
<dbReference type="PANTHER" id="PTHR34216:SF3">
    <property type="entry name" value="POLY-BETA-1,6-N-ACETYL-D-GLUCOSAMINE N-DEACETYLASE"/>
    <property type="match status" value="1"/>
</dbReference>
<evidence type="ECO:0000259" key="5">
    <source>
        <dbReference type="Pfam" id="PF01522"/>
    </source>
</evidence>
<dbReference type="InterPro" id="IPR051398">
    <property type="entry name" value="Polysacch_Deacetylase"/>
</dbReference>
<evidence type="ECO:0000313" key="6">
    <source>
        <dbReference type="EMBL" id="KXG73648.1"/>
    </source>
</evidence>
<keyword evidence="7" id="KW-1185">Reference proteome</keyword>
<dbReference type="GO" id="GO:0005975">
    <property type="term" value="P:carbohydrate metabolic process"/>
    <property type="evidence" value="ECO:0007669"/>
    <property type="project" value="InterPro"/>
</dbReference>
<keyword evidence="2 4" id="KW-0732">Signal</keyword>
<feature type="compositionally biased region" description="Polar residues" evidence="3">
    <location>
        <begin position="22"/>
        <end position="48"/>
    </location>
</feature>
<reference evidence="6 7" key="1">
    <citation type="submission" date="2015-12" db="EMBL/GenBank/DDBJ databases">
        <title>Draft genome sequence of the thermoanaerobe Thermotalea metallivorans, an isolate from the runoff channel of the Great Artesian Basin, Australia.</title>
        <authorList>
            <person name="Patel B.K."/>
        </authorList>
    </citation>
    <scope>NUCLEOTIDE SEQUENCE [LARGE SCALE GENOMIC DNA]</scope>
    <source>
        <strain evidence="6 7">B2-1</strain>
    </source>
</reference>
<dbReference type="AlphaFoldDB" id="A0A140KZC3"/>
<protein>
    <recommendedName>
        <fullName evidence="5">NodB homology domain-containing protein</fullName>
    </recommendedName>
</protein>
<dbReference type="InterPro" id="IPR002509">
    <property type="entry name" value="NODB_dom"/>
</dbReference>
<dbReference type="Gene3D" id="3.20.20.370">
    <property type="entry name" value="Glycoside hydrolase/deacetylase"/>
    <property type="match status" value="1"/>
</dbReference>
<proteinExistence type="predicted"/>
<evidence type="ECO:0000313" key="7">
    <source>
        <dbReference type="Proteomes" id="UP000070456"/>
    </source>
</evidence>
<dbReference type="RefSeq" id="WP_068558088.1">
    <property type="nucleotide sequence ID" value="NZ_LOEE01000087.1"/>
</dbReference>
<dbReference type="PATRIC" id="fig|520762.4.peg.3325"/>
<evidence type="ECO:0000256" key="2">
    <source>
        <dbReference type="ARBA" id="ARBA00022729"/>
    </source>
</evidence>
<comment type="caution">
    <text evidence="6">The sequence shown here is derived from an EMBL/GenBank/DDBJ whole genome shotgun (WGS) entry which is preliminary data.</text>
</comment>
<dbReference type="EMBL" id="LOEE01000087">
    <property type="protein sequence ID" value="KXG73648.1"/>
    <property type="molecule type" value="Genomic_DNA"/>
</dbReference>
<feature type="signal peptide" evidence="4">
    <location>
        <begin position="1"/>
        <end position="25"/>
    </location>
</feature>
<gene>
    <name evidence="6" type="ORF">AN619_30160</name>
</gene>
<dbReference type="STRING" id="520762.AN619_30160"/>
<comment type="subcellular location">
    <subcellularLocation>
        <location evidence="1">Secreted</location>
    </subcellularLocation>
</comment>
<sequence>MGKNKKFIALFMATMLLAAGCSSSASQNPAKNTEQPGMQGENTGSPQQEIPVEEKKKIDLQKVKPNEAGQIMVLMYHHIAEPEAEWTRTPDNFRKDLQTLYEKGYRPISLKDYVTGNITTEAGYTPVVLTFDDGWQNNFHLIQNDRGEWIVDPNSAVGILEKFHEEHPDFPLKAVFFINDNIPFGQKEHLEYKLKYIVEKGMDIGNHTATHADFTKADAVKIQKELAGLVKMVKGYLPDYEVNTLALPFGSRPKDKSLYPYLEAGSYEGVDYRNIAVLNVGWDPDKSPYHKDFNPLAIHRIRASELEKYVQNVGLYDWLVLFDKGSRTRFISDGDPNVITIPENFKEAIDPSKVGNRELKIYSPDE</sequence>
<name>A0A140KZC3_9FIRM</name>
<dbReference type="PROSITE" id="PS51257">
    <property type="entry name" value="PROKAR_LIPOPROTEIN"/>
    <property type="match status" value="1"/>
</dbReference>
<dbReference type="GO" id="GO:0005576">
    <property type="term" value="C:extracellular region"/>
    <property type="evidence" value="ECO:0007669"/>
    <property type="project" value="UniProtKB-SubCell"/>
</dbReference>
<accession>A0A140KZC3</accession>
<dbReference type="Proteomes" id="UP000070456">
    <property type="component" value="Unassembled WGS sequence"/>
</dbReference>
<dbReference type="CDD" id="cd10972">
    <property type="entry name" value="CE4_DAC_u3_5s"/>
    <property type="match status" value="1"/>
</dbReference>
<feature type="domain" description="NodB homology" evidence="5">
    <location>
        <begin position="126"/>
        <end position="255"/>
    </location>
</feature>